<protein>
    <submittedName>
        <fullName evidence="1">Uncharacterized protein</fullName>
    </submittedName>
</protein>
<sequence>MNPYLEKQLPLLGDLHKKLGLNQQDLDTDLEAINDAIKRALHEAIGRRKEAVQQLEEEVEAARTEIGALKKLLDSGGYEEPTDSEPIALPVLLGKLRSAKDVLKQTYEDRFTAITDLSGQLGKLRDILGKDYHLPEDMLCRAGLPRTAGEPPVAHAQLATRDRIQAIQELIEIAQAEKTQRSKALQESFDELRFLHLELGLDPLNSFSVTRLLPARSPELDQQRTMALHRFISMCPPEEDQSDATVLAEQPTAELMVWAKETVALWQAEKRAREEQIQALYDQVEPIWHRLGFDQDDINAFVEEHCGLDREVLQAYEDELLRVKMLRQEKLASFIDAVRTEITGLWQSLHYGPKTCRYFEAFYEVDESEDALKLHEEEALRLQSELTSKEGILQRVEEWVDLRVQQQEMEAKRNGPDRFNTRGGALLLEERTRKRIEKKMPLLEQELLQIIPPWEEEHDMPFLFDDSRITDVLHDEMESRVAERNAKMRSRGGSSATPARQTRTPAPSTASRTPGTVLARKRDAPTPTPSMASLAAAASAKRTRLGVSTSSTLSSINGSPMSKQRKLPPPHYMLPKPTATQTQIRSMSQPTPLGQSSIPNYRQNRCATNTASSMLPKPVVTSLAKAEGRRPRRQSFKPRQSVVQRPPQAGMRGHFWANVPEDDVM</sequence>
<proteinExistence type="predicted"/>
<reference evidence="1" key="1">
    <citation type="submission" date="2023-04" db="EMBL/GenBank/DDBJ databases">
        <title>Draft Genome sequencing of Naganishia species isolated from polar environments using Oxford Nanopore Technology.</title>
        <authorList>
            <person name="Leo P."/>
            <person name="Venkateswaran K."/>
        </authorList>
    </citation>
    <scope>NUCLEOTIDE SEQUENCE</scope>
    <source>
        <strain evidence="1">MNA-CCFEE 5262</strain>
    </source>
</reference>
<comment type="caution">
    <text evidence="1">The sequence shown here is derived from an EMBL/GenBank/DDBJ whole genome shotgun (WGS) entry which is preliminary data.</text>
</comment>
<keyword evidence="2" id="KW-1185">Reference proteome</keyword>
<name>A0ACC2WG67_9TREE</name>
<evidence type="ECO:0000313" key="2">
    <source>
        <dbReference type="Proteomes" id="UP001230649"/>
    </source>
</evidence>
<dbReference type="Proteomes" id="UP001230649">
    <property type="component" value="Unassembled WGS sequence"/>
</dbReference>
<evidence type="ECO:0000313" key="1">
    <source>
        <dbReference type="EMBL" id="KAJ9110145.1"/>
    </source>
</evidence>
<dbReference type="EMBL" id="JASBWS010000025">
    <property type="protein sequence ID" value="KAJ9110145.1"/>
    <property type="molecule type" value="Genomic_DNA"/>
</dbReference>
<accession>A0ACC2WG67</accession>
<organism evidence="1 2">
    <name type="scientific">Naganishia adeliensis</name>
    <dbReference type="NCBI Taxonomy" id="92952"/>
    <lineage>
        <taxon>Eukaryota</taxon>
        <taxon>Fungi</taxon>
        <taxon>Dikarya</taxon>
        <taxon>Basidiomycota</taxon>
        <taxon>Agaricomycotina</taxon>
        <taxon>Tremellomycetes</taxon>
        <taxon>Filobasidiales</taxon>
        <taxon>Filobasidiaceae</taxon>
        <taxon>Naganishia</taxon>
    </lineage>
</organism>
<gene>
    <name evidence="1" type="ORF">QFC20_002997</name>
</gene>